<evidence type="ECO:0000256" key="1">
    <source>
        <dbReference type="SAM" id="SignalP"/>
    </source>
</evidence>
<comment type="caution">
    <text evidence="3">The sequence shown here is derived from an EMBL/GenBank/DDBJ whole genome shotgun (WGS) entry which is preliminary data.</text>
</comment>
<dbReference type="EMBL" id="PVTO01000010">
    <property type="protein sequence ID" value="PRY82629.1"/>
    <property type="molecule type" value="Genomic_DNA"/>
</dbReference>
<accession>A0A2T0W7I1</accession>
<dbReference type="AlphaFoldDB" id="A0A2T0W7I1"/>
<dbReference type="Pfam" id="PF20251">
    <property type="entry name" value="Big_14"/>
    <property type="match status" value="1"/>
</dbReference>
<evidence type="ECO:0000313" key="3">
    <source>
        <dbReference type="EMBL" id="PRY82629.1"/>
    </source>
</evidence>
<evidence type="ECO:0000259" key="2">
    <source>
        <dbReference type="Pfam" id="PF20251"/>
    </source>
</evidence>
<dbReference type="InterPro" id="IPR046878">
    <property type="entry name" value="Big_14"/>
</dbReference>
<proteinExistence type="predicted"/>
<dbReference type="RefSeq" id="WP_106193122.1">
    <property type="nucleotide sequence ID" value="NZ_PVTO01000010.1"/>
</dbReference>
<reference evidence="3 4" key="1">
    <citation type="submission" date="2018-03" db="EMBL/GenBank/DDBJ databases">
        <title>Genomic Encyclopedia of Archaeal and Bacterial Type Strains, Phase II (KMG-II): from individual species to whole genera.</title>
        <authorList>
            <person name="Goeker M."/>
        </authorList>
    </citation>
    <scope>NUCLEOTIDE SEQUENCE [LARGE SCALE GENOMIC DNA]</scope>
    <source>
        <strain evidence="3 4">DSM 13175</strain>
    </source>
</reference>
<organism evidence="3 4">
    <name type="scientific">Alkalibacterium olivapovliticus</name>
    <dbReference type="NCBI Taxonomy" id="99907"/>
    <lineage>
        <taxon>Bacteria</taxon>
        <taxon>Bacillati</taxon>
        <taxon>Bacillota</taxon>
        <taxon>Bacilli</taxon>
        <taxon>Lactobacillales</taxon>
        <taxon>Carnobacteriaceae</taxon>
        <taxon>Alkalibacterium</taxon>
    </lineage>
</organism>
<protein>
    <recommendedName>
        <fullName evidence="2">Bacterial Ig-like domain-containing protein</fullName>
    </recommendedName>
</protein>
<gene>
    <name evidence="3" type="ORF">CLV38_11090</name>
</gene>
<sequence>MLKLILVFTGLLCLTGCFQTGLVTESSQLNDFIEENEIRVDDEITLYFERERYAIDERDEVFYIVENTSGQPVEISSQYVIEKYDNGIWMDIDNRHLPSDTMTELEPDDQTEQLVWLSFDEEEIEKGIYRVKTTVHYPDKTEAARKVSASQPAVYKEISLLFEIR</sequence>
<keyword evidence="1" id="KW-0732">Signal</keyword>
<dbReference type="OrthoDB" id="2085239at2"/>
<evidence type="ECO:0000313" key="4">
    <source>
        <dbReference type="Proteomes" id="UP000238205"/>
    </source>
</evidence>
<name>A0A2T0W7I1_9LACT</name>
<keyword evidence="4" id="KW-1185">Reference proteome</keyword>
<feature type="chain" id="PRO_5039471227" description="Bacterial Ig-like domain-containing protein" evidence="1">
    <location>
        <begin position="20"/>
        <end position="165"/>
    </location>
</feature>
<dbReference type="Proteomes" id="UP000238205">
    <property type="component" value="Unassembled WGS sequence"/>
</dbReference>
<feature type="domain" description="Bacterial Ig-like" evidence="2">
    <location>
        <begin position="43"/>
        <end position="139"/>
    </location>
</feature>
<feature type="signal peptide" evidence="1">
    <location>
        <begin position="1"/>
        <end position="19"/>
    </location>
</feature>